<dbReference type="FunFam" id="2.40.70.10:FF:000027">
    <property type="entry name" value="Aspartic proteinase Asp1 isoform A"/>
    <property type="match status" value="1"/>
</dbReference>
<evidence type="ECO:0000256" key="7">
    <source>
        <dbReference type="ARBA" id="ARBA00068871"/>
    </source>
</evidence>
<dbReference type="PANTHER" id="PTHR13683:SF227">
    <property type="entry name" value="EUKARYOTIC ASPARTYL PROTEASE FAMILY PROTEIN"/>
    <property type="match status" value="1"/>
</dbReference>
<feature type="signal peptide" evidence="10">
    <location>
        <begin position="1"/>
        <end position="17"/>
    </location>
</feature>
<dbReference type="PANTHER" id="PTHR13683">
    <property type="entry name" value="ASPARTYL PROTEASES"/>
    <property type="match status" value="1"/>
</dbReference>
<keyword evidence="13" id="KW-1185">Reference proteome</keyword>
<dbReference type="InterPro" id="IPR032861">
    <property type="entry name" value="TAXi_N"/>
</dbReference>
<dbReference type="PROSITE" id="PS00141">
    <property type="entry name" value="ASP_PROTEASE"/>
    <property type="match status" value="1"/>
</dbReference>
<feature type="domain" description="Peptidase A1" evidence="11">
    <location>
        <begin position="49"/>
        <end position="394"/>
    </location>
</feature>
<feature type="chain" id="PRO_5004550501" description="Aspartic proteinase Asp1" evidence="10">
    <location>
        <begin position="18"/>
        <end position="404"/>
    </location>
</feature>
<keyword evidence="2" id="KW-0645">Protease</keyword>
<gene>
    <name evidence="12" type="ORF">M569_02067</name>
</gene>
<dbReference type="GO" id="GO:0006508">
    <property type="term" value="P:proteolysis"/>
    <property type="evidence" value="ECO:0007669"/>
    <property type="project" value="UniProtKB-KW"/>
</dbReference>
<organism evidence="12 13">
    <name type="scientific">Genlisea aurea</name>
    <dbReference type="NCBI Taxonomy" id="192259"/>
    <lineage>
        <taxon>Eukaryota</taxon>
        <taxon>Viridiplantae</taxon>
        <taxon>Streptophyta</taxon>
        <taxon>Embryophyta</taxon>
        <taxon>Tracheophyta</taxon>
        <taxon>Spermatophyta</taxon>
        <taxon>Magnoliopsida</taxon>
        <taxon>eudicotyledons</taxon>
        <taxon>Gunneridae</taxon>
        <taxon>Pentapetalae</taxon>
        <taxon>asterids</taxon>
        <taxon>lamiids</taxon>
        <taxon>Lamiales</taxon>
        <taxon>Lentibulariaceae</taxon>
        <taxon>Genlisea</taxon>
    </lineage>
</organism>
<dbReference type="InterPro" id="IPR032799">
    <property type="entry name" value="TAXi_C"/>
</dbReference>
<name>S8E9X3_9LAMI</name>
<dbReference type="GO" id="GO:0004190">
    <property type="term" value="F:aspartic-type endopeptidase activity"/>
    <property type="evidence" value="ECO:0007669"/>
    <property type="project" value="UniProtKB-KW"/>
</dbReference>
<evidence type="ECO:0000256" key="4">
    <source>
        <dbReference type="ARBA" id="ARBA00022737"/>
    </source>
</evidence>
<protein>
    <recommendedName>
        <fullName evidence="7">Aspartic proteinase Asp1</fullName>
    </recommendedName>
    <alternativeName>
        <fullName evidence="8">Nucellin-like protein</fullName>
    </alternativeName>
</protein>
<comment type="caution">
    <text evidence="12">The sequence shown here is derived from an EMBL/GenBank/DDBJ whole genome shotgun (WGS) entry which is preliminary data.</text>
</comment>
<dbReference type="InterPro" id="IPR021109">
    <property type="entry name" value="Peptidase_aspartic_dom_sf"/>
</dbReference>
<dbReference type="Pfam" id="PF14543">
    <property type="entry name" value="TAXi_N"/>
    <property type="match status" value="1"/>
</dbReference>
<accession>S8E9X3</accession>
<evidence type="ECO:0000313" key="12">
    <source>
        <dbReference type="EMBL" id="EPS72688.1"/>
    </source>
</evidence>
<dbReference type="Proteomes" id="UP000015453">
    <property type="component" value="Unassembled WGS sequence"/>
</dbReference>
<keyword evidence="6" id="KW-0378">Hydrolase</keyword>
<proteinExistence type="inferred from homology"/>
<evidence type="ECO:0000313" key="13">
    <source>
        <dbReference type="Proteomes" id="UP000015453"/>
    </source>
</evidence>
<reference evidence="12 13" key="1">
    <citation type="journal article" date="2013" name="BMC Genomics">
        <title>The miniature genome of a carnivorous plant Genlisea aurea contains a low number of genes and short non-coding sequences.</title>
        <authorList>
            <person name="Leushkin E.V."/>
            <person name="Sutormin R.A."/>
            <person name="Nabieva E.R."/>
            <person name="Penin A.A."/>
            <person name="Kondrashov A.S."/>
            <person name="Logacheva M.D."/>
        </authorList>
    </citation>
    <scope>NUCLEOTIDE SEQUENCE [LARGE SCALE GENOMIC DNA]</scope>
</reference>
<evidence type="ECO:0000259" key="11">
    <source>
        <dbReference type="PROSITE" id="PS51767"/>
    </source>
</evidence>
<evidence type="ECO:0000256" key="10">
    <source>
        <dbReference type="SAM" id="SignalP"/>
    </source>
</evidence>
<dbReference type="InterPro" id="IPR001461">
    <property type="entry name" value="Aspartic_peptidase_A1"/>
</dbReference>
<evidence type="ECO:0000256" key="5">
    <source>
        <dbReference type="ARBA" id="ARBA00022750"/>
    </source>
</evidence>
<feature type="active site" evidence="9">
    <location>
        <position position="67"/>
    </location>
</feature>
<dbReference type="PROSITE" id="PS51767">
    <property type="entry name" value="PEPTIDASE_A1"/>
    <property type="match status" value="1"/>
</dbReference>
<keyword evidence="3 10" id="KW-0732">Signal</keyword>
<evidence type="ECO:0000256" key="9">
    <source>
        <dbReference type="PIRSR" id="PIRSR601461-1"/>
    </source>
</evidence>
<evidence type="ECO:0000256" key="8">
    <source>
        <dbReference type="ARBA" id="ARBA00077656"/>
    </source>
</evidence>
<keyword evidence="4" id="KW-0677">Repeat</keyword>
<dbReference type="InterPro" id="IPR033121">
    <property type="entry name" value="PEPTIDASE_A1"/>
</dbReference>
<evidence type="ECO:0000256" key="6">
    <source>
        <dbReference type="ARBA" id="ARBA00022801"/>
    </source>
</evidence>
<dbReference type="FunFam" id="2.40.70.10:FF:000015">
    <property type="entry name" value="Aspartyl protease family protein"/>
    <property type="match status" value="1"/>
</dbReference>
<evidence type="ECO:0000256" key="2">
    <source>
        <dbReference type="ARBA" id="ARBA00022670"/>
    </source>
</evidence>
<dbReference type="Pfam" id="PF14541">
    <property type="entry name" value="TAXi_C"/>
    <property type="match status" value="1"/>
</dbReference>
<dbReference type="EMBL" id="AUSU01000735">
    <property type="protein sequence ID" value="EPS72688.1"/>
    <property type="molecule type" value="Genomic_DNA"/>
</dbReference>
<dbReference type="Gene3D" id="2.40.70.10">
    <property type="entry name" value="Acid Proteases"/>
    <property type="match status" value="2"/>
</dbReference>
<feature type="active site" evidence="9">
    <location>
        <position position="265"/>
    </location>
</feature>
<comment type="similarity">
    <text evidence="1">Belongs to the peptidase A1 family.</text>
</comment>
<dbReference type="OrthoDB" id="2747330at2759"/>
<evidence type="ECO:0000256" key="3">
    <source>
        <dbReference type="ARBA" id="ARBA00022729"/>
    </source>
</evidence>
<keyword evidence="5" id="KW-0064">Aspartyl protease</keyword>
<evidence type="ECO:0000256" key="1">
    <source>
        <dbReference type="ARBA" id="ARBA00007447"/>
    </source>
</evidence>
<sequence>MFLGSAVVFLLASLVAASVHIDGKSQSVRVSSSSVVFPISGNAYPNGYYYVAINIGQPAKPYFLDIDTGSDITWLQCDAPCAKCQPAPHPPYKPSKSIILCQDPICTSLQGSGNLLCKAPKEQCDYEVSYADSGSSLGVLLKDYFPLRLTNARSVAPQLAFGCGYNQEVQDSSRLPYTDGVLGLGLGNTSILAQLSHLGIVKNVVSHCLSGHGQGFLTFGDEILPKSGITWISISSQSTHYSVGPADILLGGKATTIRGLPIVFDSGSTYTYFSSRAYGSLVSLMKANIDSKQLKDAPEDRTLPVCWKGGKPFKSVNDVATLFKPLTLSFTKVKNVQFQLPPQSYLIVTEHGNVCLGILNGGEVGLGNINLIGDISLVDKLVVYDNEKHRIGWAAANCDRLPKS</sequence>
<dbReference type="SUPFAM" id="SSF50630">
    <property type="entry name" value="Acid proteases"/>
    <property type="match status" value="1"/>
</dbReference>
<dbReference type="AlphaFoldDB" id="S8E9X3"/>
<dbReference type="InterPro" id="IPR001969">
    <property type="entry name" value="Aspartic_peptidase_AS"/>
</dbReference>